<dbReference type="GO" id="GO:0004806">
    <property type="term" value="F:triacylglycerol lipase activity"/>
    <property type="evidence" value="ECO:0007669"/>
    <property type="project" value="TreeGrafter"/>
</dbReference>
<dbReference type="Gene3D" id="1.20.5.170">
    <property type="match status" value="1"/>
</dbReference>
<evidence type="ECO:0008006" key="9">
    <source>
        <dbReference type="Google" id="ProtNLM"/>
    </source>
</evidence>
<dbReference type="PRINTS" id="PR00080">
    <property type="entry name" value="SDRFAMILY"/>
</dbReference>
<dbReference type="PRINTS" id="PR00081">
    <property type="entry name" value="GDHRDH"/>
</dbReference>
<evidence type="ECO:0000313" key="6">
    <source>
        <dbReference type="EMBL" id="PWI67827.1"/>
    </source>
</evidence>
<evidence type="ECO:0000256" key="2">
    <source>
        <dbReference type="ARBA" id="ARBA00022857"/>
    </source>
</evidence>
<dbReference type="GO" id="GO:0019433">
    <property type="term" value="P:triglyceride catabolic process"/>
    <property type="evidence" value="ECO:0007669"/>
    <property type="project" value="TreeGrafter"/>
</dbReference>
<dbReference type="Proteomes" id="UP000245956">
    <property type="component" value="Unassembled WGS sequence"/>
</dbReference>
<comment type="caution">
    <text evidence="6">The sequence shown here is derived from an EMBL/GenBank/DDBJ whole genome shotgun (WGS) entry which is preliminary data.</text>
</comment>
<dbReference type="GO" id="GO:0000140">
    <property type="term" value="F:acylglycerone-phosphate reductase (NADP+) activity"/>
    <property type="evidence" value="ECO:0007669"/>
    <property type="project" value="TreeGrafter"/>
</dbReference>
<gene>
    <name evidence="6" type="ORF">PCL_02748</name>
    <name evidence="5" type="ORF">Purlil1_6769</name>
</gene>
<dbReference type="InterPro" id="IPR020904">
    <property type="entry name" value="Sc_DH/Rdtase_CS"/>
</dbReference>
<accession>A0A2U3E008</accession>
<dbReference type="InterPro" id="IPR036291">
    <property type="entry name" value="NAD(P)-bd_dom_sf"/>
</dbReference>
<dbReference type="GO" id="GO:0005811">
    <property type="term" value="C:lipid droplet"/>
    <property type="evidence" value="ECO:0007669"/>
    <property type="project" value="TreeGrafter"/>
</dbReference>
<evidence type="ECO:0000256" key="1">
    <source>
        <dbReference type="ARBA" id="ARBA00006484"/>
    </source>
</evidence>
<dbReference type="SUPFAM" id="SSF51735">
    <property type="entry name" value="NAD(P)-binding Rossmann-fold domains"/>
    <property type="match status" value="1"/>
</dbReference>
<keyword evidence="3" id="KW-0560">Oxidoreductase</keyword>
<dbReference type="Proteomes" id="UP001287286">
    <property type="component" value="Unassembled WGS sequence"/>
</dbReference>
<dbReference type="EMBL" id="LCWV01000017">
    <property type="protein sequence ID" value="PWI67827.1"/>
    <property type="molecule type" value="Genomic_DNA"/>
</dbReference>
<sequence length="905" mass="98222">MPAGRKTFVLITGCSPGGIGHALALEFHKRGCHVIATARNVSVLKSMADMGMSAVQLDVTDKASIAACKEEVAKITDGKLDILINNAGRTHTHPALDMDLDDVRATYEANVFGPMLTCQAFISLLIAARGLIINISSVSTVVPYLFGAIYSSTKGAINVYSRALRMELLPFNVRVMVAMTGTVKSNIASHFDRVLPPDSLYRPVDDMFQKRLTFSQTNATMPTDVYARKLVTEALKGEGWFGGWIGGTRNEFWAGGKSMIGWISTLMPGWLIGQYPRDLNIFKNEYSTTTPPRPIMSDVAVAVLCAPCISTVVPLSSVCGIDEPLRGRRPPLNRPNTWQRHQGVCGQLGRQEFYSRVKSTDAVRQTSRLFSTNGLVVTGLQPPRGTIVFVRPHWTFRADGRQRPPPCPLNALDDIPPYVRQTRPWDPWLNVCSPAASSPACPMGAARTIRYGVHLVGSFTKTCNGHFRLGQLQLRPFQDPVDIDARDFSLDAQRANGSARAWPRVVAQEPGVASWGREWLRVARTGVSPGSSDETIPVERNGPAHGSGAGGTGEGRIGEAATGLADTRRRAPTSQRGRAPVLPATEACSRKRRCRSISLYSVKVLELQVGEGDRTPCATCAGASPQNRNRGILTAALNPMSTSTCTHLFLPCHPVNPFRSARYTMSPSPGESHAQHKPAKRKRNRAVSTLTPAQLERKRANDRETQRAIRARTRDYITYLEQEVEKLKIQEASSKTDDAAVRQLVQKNKALQDEIARLRQELSASVTPTTLAFPPRPVEHAAAGPSMSAFANNSPDWEDSLITRTESVSAWGSMTSLSSLAPPPDTSSGGGIGVQQAGPSRQYVGLPTCSNCNRCVSGIQVVHAPVTASLTTGSFPPETVICEDCLHVLHNQGGLGSYNVVRRGI</sequence>
<comment type="similarity">
    <text evidence="1">Belongs to the short-chain dehydrogenases/reductases (SDR) family.</text>
</comment>
<dbReference type="EMBL" id="JAWRVI010000022">
    <property type="protein sequence ID" value="KAK4088916.1"/>
    <property type="molecule type" value="Genomic_DNA"/>
</dbReference>
<dbReference type="FunFam" id="3.40.50.720:FF:000261">
    <property type="entry name" value="NADPH-dependent 1-acyldihydroxyacetone phosphate reductase"/>
    <property type="match status" value="1"/>
</dbReference>
<reference evidence="6" key="1">
    <citation type="submission" date="2015-05" db="EMBL/GenBank/DDBJ databases">
        <authorList>
            <person name="Wang D.B."/>
            <person name="Wang M."/>
        </authorList>
    </citation>
    <scope>NUCLEOTIDE SEQUENCE</scope>
    <source>
        <strain evidence="6">36-1</strain>
    </source>
</reference>
<dbReference type="AlphaFoldDB" id="A0A2U3E008"/>
<reference evidence="6 7" key="2">
    <citation type="journal article" date="2016" name="Front. Microbiol.">
        <title>Genome and transcriptome sequences reveal the specific parasitism of the nematophagous Purpureocillium lilacinum 36-1.</title>
        <authorList>
            <person name="Xie J."/>
            <person name="Li S."/>
            <person name="Mo C."/>
            <person name="Xiao X."/>
            <person name="Peng D."/>
            <person name="Wang G."/>
            <person name="Xiao Y."/>
        </authorList>
    </citation>
    <scope>NUCLEOTIDE SEQUENCE [LARGE SCALE GENOMIC DNA]</scope>
    <source>
        <strain evidence="6 7">36-1</strain>
    </source>
</reference>
<evidence type="ECO:0000256" key="3">
    <source>
        <dbReference type="ARBA" id="ARBA00023002"/>
    </source>
</evidence>
<name>A0A2U3E008_PURLI</name>
<dbReference type="Gene3D" id="3.40.50.720">
    <property type="entry name" value="NAD(P)-binding Rossmann-like Domain"/>
    <property type="match status" value="1"/>
</dbReference>
<organism evidence="6 7">
    <name type="scientific">Purpureocillium lilacinum</name>
    <name type="common">Paecilomyces lilacinus</name>
    <dbReference type="NCBI Taxonomy" id="33203"/>
    <lineage>
        <taxon>Eukaryota</taxon>
        <taxon>Fungi</taxon>
        <taxon>Dikarya</taxon>
        <taxon>Ascomycota</taxon>
        <taxon>Pezizomycotina</taxon>
        <taxon>Sordariomycetes</taxon>
        <taxon>Hypocreomycetidae</taxon>
        <taxon>Hypocreales</taxon>
        <taxon>Ophiocordycipitaceae</taxon>
        <taxon>Purpureocillium</taxon>
    </lineage>
</organism>
<dbReference type="GO" id="GO:0005783">
    <property type="term" value="C:endoplasmic reticulum"/>
    <property type="evidence" value="ECO:0007669"/>
    <property type="project" value="TreeGrafter"/>
</dbReference>
<evidence type="ECO:0000256" key="4">
    <source>
        <dbReference type="SAM" id="MobiDB-lite"/>
    </source>
</evidence>
<keyword evidence="2" id="KW-0521">NADP</keyword>
<keyword evidence="8" id="KW-1185">Reference proteome</keyword>
<dbReference type="PROSITE" id="PS00061">
    <property type="entry name" value="ADH_SHORT"/>
    <property type="match status" value="1"/>
</dbReference>
<feature type="compositionally biased region" description="Basic residues" evidence="4">
    <location>
        <begin position="675"/>
        <end position="685"/>
    </location>
</feature>
<evidence type="ECO:0000313" key="5">
    <source>
        <dbReference type="EMBL" id="KAK4088916.1"/>
    </source>
</evidence>
<dbReference type="CDD" id="cd14688">
    <property type="entry name" value="bZIP_YAP"/>
    <property type="match status" value="1"/>
</dbReference>
<dbReference type="CDD" id="cd05374">
    <property type="entry name" value="17beta-HSD-like_SDR_c"/>
    <property type="match status" value="1"/>
</dbReference>
<protein>
    <recommendedName>
        <fullName evidence="9">BZIP domain-containing protein</fullName>
    </recommendedName>
</protein>
<feature type="compositionally biased region" description="Gly residues" evidence="4">
    <location>
        <begin position="545"/>
        <end position="555"/>
    </location>
</feature>
<dbReference type="InterPro" id="IPR002347">
    <property type="entry name" value="SDR_fam"/>
</dbReference>
<evidence type="ECO:0000313" key="8">
    <source>
        <dbReference type="Proteomes" id="UP001287286"/>
    </source>
</evidence>
<feature type="region of interest" description="Disordered" evidence="4">
    <location>
        <begin position="665"/>
        <end position="687"/>
    </location>
</feature>
<dbReference type="PANTHER" id="PTHR44169">
    <property type="entry name" value="NADPH-DEPENDENT 1-ACYLDIHYDROXYACETONE PHOSPHATE REDUCTASE"/>
    <property type="match status" value="1"/>
</dbReference>
<feature type="region of interest" description="Disordered" evidence="4">
    <location>
        <begin position="526"/>
        <end position="584"/>
    </location>
</feature>
<reference evidence="5" key="3">
    <citation type="submission" date="2023-11" db="EMBL/GenBank/DDBJ databases">
        <authorList>
            <person name="Beijen E."/>
            <person name="Ohm R.A."/>
        </authorList>
    </citation>
    <scope>NUCLEOTIDE SEQUENCE</scope>
    <source>
        <strain evidence="5">CBS 150709</strain>
    </source>
</reference>
<dbReference type="Pfam" id="PF00106">
    <property type="entry name" value="adh_short"/>
    <property type="match status" value="1"/>
</dbReference>
<dbReference type="PANTHER" id="PTHR44169:SF6">
    <property type="entry name" value="NADPH-DEPENDENT 1-ACYLDIHYDROXYACETONE PHOSPHATE REDUCTASE"/>
    <property type="match status" value="1"/>
</dbReference>
<proteinExistence type="inferred from homology"/>
<evidence type="ECO:0000313" key="7">
    <source>
        <dbReference type="Proteomes" id="UP000245956"/>
    </source>
</evidence>
<dbReference type="GO" id="GO:0006654">
    <property type="term" value="P:phosphatidic acid biosynthetic process"/>
    <property type="evidence" value="ECO:0007669"/>
    <property type="project" value="TreeGrafter"/>
</dbReference>
<reference evidence="5 8" key="4">
    <citation type="journal article" date="2024" name="Microbiol. Resour. Announc.">
        <title>Genome annotations for the ascomycete fungi Trichoderma harzianum, Trichoderma aggressivum, and Purpureocillium lilacinum.</title>
        <authorList>
            <person name="Beijen E.P.W."/>
            <person name="Ohm R.A."/>
        </authorList>
    </citation>
    <scope>NUCLEOTIDE SEQUENCE [LARGE SCALE GENOMIC DNA]</scope>
    <source>
        <strain evidence="5 8">CBS 150709</strain>
    </source>
</reference>